<dbReference type="GO" id="GO:0071011">
    <property type="term" value="C:precatalytic spliceosome"/>
    <property type="evidence" value="ECO:0007669"/>
    <property type="project" value="TreeGrafter"/>
</dbReference>
<dbReference type="PROSITE" id="PS50102">
    <property type="entry name" value="RRM"/>
    <property type="match status" value="1"/>
</dbReference>
<dbReference type="PANTHER" id="PTHR13952:SF19">
    <property type="entry name" value="GLYCINE-RICH RNA-BINDING PROTEIN 4, MITOCHONDRIAL ISOFORM X1"/>
    <property type="match status" value="1"/>
</dbReference>
<reference evidence="5" key="1">
    <citation type="submission" date="2020-06" db="EMBL/GenBank/DDBJ databases">
        <authorList>
            <person name="Li T."/>
            <person name="Hu X."/>
            <person name="Zhang T."/>
            <person name="Song X."/>
            <person name="Zhang H."/>
            <person name="Dai N."/>
            <person name="Sheng W."/>
            <person name="Hou X."/>
            <person name="Wei L."/>
        </authorList>
    </citation>
    <scope>NUCLEOTIDE SEQUENCE</scope>
    <source>
        <strain evidence="5">3651</strain>
        <tissue evidence="5">Leaf</tissue>
    </source>
</reference>
<organism evidence="5 6">
    <name type="scientific">Sesamum alatum</name>
    <dbReference type="NCBI Taxonomy" id="300844"/>
    <lineage>
        <taxon>Eukaryota</taxon>
        <taxon>Viridiplantae</taxon>
        <taxon>Streptophyta</taxon>
        <taxon>Embryophyta</taxon>
        <taxon>Tracheophyta</taxon>
        <taxon>Spermatophyta</taxon>
        <taxon>Magnoliopsida</taxon>
        <taxon>eudicotyledons</taxon>
        <taxon>Gunneridae</taxon>
        <taxon>Pentapetalae</taxon>
        <taxon>asterids</taxon>
        <taxon>lamiids</taxon>
        <taxon>Lamiales</taxon>
        <taxon>Pedaliaceae</taxon>
        <taxon>Sesamum</taxon>
    </lineage>
</organism>
<feature type="domain" description="RRM" evidence="4">
    <location>
        <begin position="38"/>
        <end position="116"/>
    </location>
</feature>
<keyword evidence="3" id="KW-0694">RNA-binding</keyword>
<name>A0AAE1XZW5_9LAMI</name>
<protein>
    <submittedName>
        <fullName evidence="5">Organelle RRM domain-containing protein 6, chloroplastic</fullName>
    </submittedName>
</protein>
<dbReference type="AlphaFoldDB" id="A0AAE1XZW5"/>
<dbReference type="InterPro" id="IPR051183">
    <property type="entry name" value="U1_U11-U12_snRNP_70-35kDa"/>
</dbReference>
<evidence type="ECO:0000259" key="4">
    <source>
        <dbReference type="PROSITE" id="PS50102"/>
    </source>
</evidence>
<dbReference type="SUPFAM" id="SSF54928">
    <property type="entry name" value="RNA-binding domain, RBD"/>
    <property type="match status" value="1"/>
</dbReference>
<comment type="subcellular location">
    <subcellularLocation>
        <location evidence="1">Nucleus</location>
    </subcellularLocation>
</comment>
<dbReference type="Proteomes" id="UP001293254">
    <property type="component" value="Unassembled WGS sequence"/>
</dbReference>
<accession>A0AAE1XZW5</accession>
<dbReference type="GO" id="GO:0000398">
    <property type="term" value="P:mRNA splicing, via spliceosome"/>
    <property type="evidence" value="ECO:0007669"/>
    <property type="project" value="TreeGrafter"/>
</dbReference>
<dbReference type="GO" id="GO:0030619">
    <property type="term" value="F:U1 snRNA binding"/>
    <property type="evidence" value="ECO:0007669"/>
    <property type="project" value="TreeGrafter"/>
</dbReference>
<dbReference type="GO" id="GO:0005685">
    <property type="term" value="C:U1 snRNP"/>
    <property type="evidence" value="ECO:0007669"/>
    <property type="project" value="TreeGrafter"/>
</dbReference>
<dbReference type="SMART" id="SM00360">
    <property type="entry name" value="RRM"/>
    <property type="match status" value="1"/>
</dbReference>
<evidence type="ECO:0000313" key="5">
    <source>
        <dbReference type="EMBL" id="KAK4420982.1"/>
    </source>
</evidence>
<dbReference type="InterPro" id="IPR012677">
    <property type="entry name" value="Nucleotide-bd_a/b_plait_sf"/>
</dbReference>
<proteinExistence type="predicted"/>
<keyword evidence="6" id="KW-1185">Reference proteome</keyword>
<gene>
    <name evidence="5" type="ORF">Salat_2048700</name>
</gene>
<dbReference type="GO" id="GO:0003729">
    <property type="term" value="F:mRNA binding"/>
    <property type="evidence" value="ECO:0007669"/>
    <property type="project" value="TreeGrafter"/>
</dbReference>
<sequence>MAKSIWFLPYSSSTPITTNHRNSKIYSSNFDGGFPLASKIIVKNLPFSMSESRSRKEFSKFGQIAEVKLVKDEARKTSKGYAFIQYSLQDEAMLALETMDHQYFDGRLLVVEIAKPWRNDFDGYPKTSGPPQSDIDE</sequence>
<evidence type="ECO:0000256" key="3">
    <source>
        <dbReference type="PROSITE-ProRule" id="PRU00176"/>
    </source>
</evidence>
<reference evidence="5" key="2">
    <citation type="journal article" date="2024" name="Plant">
        <title>Genomic evolution and insights into agronomic trait innovations of Sesamum species.</title>
        <authorList>
            <person name="Miao H."/>
            <person name="Wang L."/>
            <person name="Qu L."/>
            <person name="Liu H."/>
            <person name="Sun Y."/>
            <person name="Le M."/>
            <person name="Wang Q."/>
            <person name="Wei S."/>
            <person name="Zheng Y."/>
            <person name="Lin W."/>
            <person name="Duan Y."/>
            <person name="Cao H."/>
            <person name="Xiong S."/>
            <person name="Wang X."/>
            <person name="Wei L."/>
            <person name="Li C."/>
            <person name="Ma Q."/>
            <person name="Ju M."/>
            <person name="Zhao R."/>
            <person name="Li G."/>
            <person name="Mu C."/>
            <person name="Tian Q."/>
            <person name="Mei H."/>
            <person name="Zhang T."/>
            <person name="Gao T."/>
            <person name="Zhang H."/>
        </authorList>
    </citation>
    <scope>NUCLEOTIDE SEQUENCE</scope>
    <source>
        <strain evidence="5">3651</strain>
    </source>
</reference>
<dbReference type="EMBL" id="JACGWO010000008">
    <property type="protein sequence ID" value="KAK4420982.1"/>
    <property type="molecule type" value="Genomic_DNA"/>
</dbReference>
<dbReference type="CDD" id="cd00590">
    <property type="entry name" value="RRM_SF"/>
    <property type="match status" value="1"/>
</dbReference>
<evidence type="ECO:0000256" key="2">
    <source>
        <dbReference type="ARBA" id="ARBA00023242"/>
    </source>
</evidence>
<dbReference type="InterPro" id="IPR000504">
    <property type="entry name" value="RRM_dom"/>
</dbReference>
<dbReference type="InterPro" id="IPR035979">
    <property type="entry name" value="RBD_domain_sf"/>
</dbReference>
<keyword evidence="2" id="KW-0539">Nucleus</keyword>
<dbReference type="PANTHER" id="PTHR13952">
    <property type="entry name" value="U1 SMALL NUCLEAR RIBONUCLEOPROTEIN 70 KD"/>
    <property type="match status" value="1"/>
</dbReference>
<evidence type="ECO:0000256" key="1">
    <source>
        <dbReference type="ARBA" id="ARBA00004123"/>
    </source>
</evidence>
<dbReference type="Pfam" id="PF00076">
    <property type="entry name" value="RRM_1"/>
    <property type="match status" value="1"/>
</dbReference>
<comment type="caution">
    <text evidence="5">The sequence shown here is derived from an EMBL/GenBank/DDBJ whole genome shotgun (WGS) entry which is preliminary data.</text>
</comment>
<evidence type="ECO:0000313" key="6">
    <source>
        <dbReference type="Proteomes" id="UP001293254"/>
    </source>
</evidence>
<dbReference type="GO" id="GO:0071004">
    <property type="term" value="C:U2-type prespliceosome"/>
    <property type="evidence" value="ECO:0007669"/>
    <property type="project" value="TreeGrafter"/>
</dbReference>
<dbReference type="Gene3D" id="3.30.70.330">
    <property type="match status" value="1"/>
</dbReference>